<name>A0A6M3XLW3_9ZZZZ</name>
<dbReference type="EMBL" id="MT144758">
    <property type="protein sequence ID" value="QJH98918.1"/>
    <property type="molecule type" value="Genomic_DNA"/>
</dbReference>
<dbReference type="AlphaFoldDB" id="A0A6M3XLW3"/>
<evidence type="ECO:0000313" key="2">
    <source>
        <dbReference type="EMBL" id="QJH98918.1"/>
    </source>
</evidence>
<proteinExistence type="predicted"/>
<evidence type="ECO:0000259" key="1">
    <source>
        <dbReference type="Pfam" id="PF04233"/>
    </source>
</evidence>
<organism evidence="2">
    <name type="scientific">viral metagenome</name>
    <dbReference type="NCBI Taxonomy" id="1070528"/>
    <lineage>
        <taxon>unclassified sequences</taxon>
        <taxon>metagenomes</taxon>
        <taxon>organismal metagenomes</taxon>
    </lineage>
</organism>
<accession>A0A6M3XLW3</accession>
<dbReference type="Pfam" id="PF04233">
    <property type="entry name" value="Phage_Mu_F"/>
    <property type="match status" value="1"/>
</dbReference>
<gene>
    <name evidence="2" type="ORF">TM448B01424_0014</name>
</gene>
<dbReference type="InterPro" id="IPR006528">
    <property type="entry name" value="Phage_head_morphogenesis_dom"/>
</dbReference>
<sequence length="389" mass="42858">MPEPSLETQFNRIATNRLIYERGILVDSIEPAVAQLLAPAMKEALAKARSKLRDVDLTEWQRARYTEYKSWLQKELAAPFKDATPDMKSALEGVAYDQGKVMADILSFGGQATMIRNVGITRATAKSLADTPVGGATLADWIASMGQSMADRVQKQTVAAMLEGQTYRQMVKGLLADTGPIASFSRREAITLARTYTQSVAQRAHDIVMDDNADIVRGRRWTATFDNRACKLCAPLDGRIYSEKPREGEYSIADKPEGPPRHPRCRCLMLPVVNSWMDILGVDESSPKSKKLLGQYKKFNEPEQGFAVVEKYKIGPNKGKVKPVNVGGAGVDTTGTFKGNFESWMKAYPTVAKDILGPRRFELWQSGKVRLNDLLGKGGKLKLLAGLGA</sequence>
<feature type="domain" description="Phage head morphogenesis" evidence="1">
    <location>
        <begin position="152"/>
        <end position="268"/>
    </location>
</feature>
<reference evidence="2" key="1">
    <citation type="submission" date="2020-03" db="EMBL/GenBank/DDBJ databases">
        <title>The deep terrestrial virosphere.</title>
        <authorList>
            <person name="Holmfeldt K."/>
            <person name="Nilsson E."/>
            <person name="Simone D."/>
            <person name="Lopez-Fernandez M."/>
            <person name="Wu X."/>
            <person name="de Brujin I."/>
            <person name="Lundin D."/>
            <person name="Andersson A."/>
            <person name="Bertilsson S."/>
            <person name="Dopson M."/>
        </authorList>
    </citation>
    <scope>NUCLEOTIDE SEQUENCE</scope>
    <source>
        <strain evidence="2">TM448B01424</strain>
    </source>
</reference>
<protein>
    <submittedName>
        <fullName evidence="2">Putative capsid morphogenesis protein</fullName>
    </submittedName>
</protein>